<evidence type="ECO:0000313" key="1">
    <source>
        <dbReference type="EMBL" id="MBW82634.1"/>
    </source>
</evidence>
<sequence length="55" mass="6391">MLLHLLKHLFSLFHHPKLTKSIDNSSVSNNIRNTTLCNHFIHSFFCLVHPSHLAK</sequence>
<dbReference type="AlphaFoldDB" id="A0A2P2IN26"/>
<dbReference type="EMBL" id="GGEC01002151">
    <property type="protein sequence ID" value="MBW82634.1"/>
    <property type="molecule type" value="Transcribed_RNA"/>
</dbReference>
<reference evidence="1" key="1">
    <citation type="submission" date="2018-02" db="EMBL/GenBank/DDBJ databases">
        <title>Rhizophora mucronata_Transcriptome.</title>
        <authorList>
            <person name="Meera S.P."/>
            <person name="Sreeshan A."/>
            <person name="Augustine A."/>
        </authorList>
    </citation>
    <scope>NUCLEOTIDE SEQUENCE</scope>
    <source>
        <tissue evidence="1">Leaf</tissue>
    </source>
</reference>
<name>A0A2P2IN26_RHIMU</name>
<organism evidence="1">
    <name type="scientific">Rhizophora mucronata</name>
    <name type="common">Asiatic mangrove</name>
    <dbReference type="NCBI Taxonomy" id="61149"/>
    <lineage>
        <taxon>Eukaryota</taxon>
        <taxon>Viridiplantae</taxon>
        <taxon>Streptophyta</taxon>
        <taxon>Embryophyta</taxon>
        <taxon>Tracheophyta</taxon>
        <taxon>Spermatophyta</taxon>
        <taxon>Magnoliopsida</taxon>
        <taxon>eudicotyledons</taxon>
        <taxon>Gunneridae</taxon>
        <taxon>Pentapetalae</taxon>
        <taxon>rosids</taxon>
        <taxon>fabids</taxon>
        <taxon>Malpighiales</taxon>
        <taxon>Rhizophoraceae</taxon>
        <taxon>Rhizophora</taxon>
    </lineage>
</organism>
<accession>A0A2P2IN26</accession>
<protein>
    <submittedName>
        <fullName evidence="1">Uncharacterized protein</fullName>
    </submittedName>
</protein>
<proteinExistence type="predicted"/>